<name>A0AAV4BHB2_9GAST</name>
<dbReference type="EMBL" id="BLXT01004960">
    <property type="protein sequence ID" value="GFO18480.1"/>
    <property type="molecule type" value="Genomic_DNA"/>
</dbReference>
<dbReference type="AlphaFoldDB" id="A0AAV4BHB2"/>
<accession>A0AAV4BHB2</accession>
<organism evidence="2 3">
    <name type="scientific">Plakobranchus ocellatus</name>
    <dbReference type="NCBI Taxonomy" id="259542"/>
    <lineage>
        <taxon>Eukaryota</taxon>
        <taxon>Metazoa</taxon>
        <taxon>Spiralia</taxon>
        <taxon>Lophotrochozoa</taxon>
        <taxon>Mollusca</taxon>
        <taxon>Gastropoda</taxon>
        <taxon>Heterobranchia</taxon>
        <taxon>Euthyneura</taxon>
        <taxon>Panpulmonata</taxon>
        <taxon>Sacoglossa</taxon>
        <taxon>Placobranchoidea</taxon>
        <taxon>Plakobranchidae</taxon>
        <taxon>Plakobranchus</taxon>
    </lineage>
</organism>
<keyword evidence="3" id="KW-1185">Reference proteome</keyword>
<gene>
    <name evidence="2" type="ORF">PoB_004498500</name>
</gene>
<comment type="caution">
    <text evidence="2">The sequence shown here is derived from an EMBL/GenBank/DDBJ whole genome shotgun (WGS) entry which is preliminary data.</text>
</comment>
<proteinExistence type="predicted"/>
<evidence type="ECO:0000313" key="2">
    <source>
        <dbReference type="EMBL" id="GFO18480.1"/>
    </source>
</evidence>
<evidence type="ECO:0000256" key="1">
    <source>
        <dbReference type="SAM" id="MobiDB-lite"/>
    </source>
</evidence>
<protein>
    <submittedName>
        <fullName evidence="2">Uncharacterized protein</fullName>
    </submittedName>
</protein>
<reference evidence="2 3" key="1">
    <citation type="journal article" date="2021" name="Elife">
        <title>Chloroplast acquisition without the gene transfer in kleptoplastic sea slugs, Plakobranchus ocellatus.</title>
        <authorList>
            <person name="Maeda T."/>
            <person name="Takahashi S."/>
            <person name="Yoshida T."/>
            <person name="Shimamura S."/>
            <person name="Takaki Y."/>
            <person name="Nagai Y."/>
            <person name="Toyoda A."/>
            <person name="Suzuki Y."/>
            <person name="Arimoto A."/>
            <person name="Ishii H."/>
            <person name="Satoh N."/>
            <person name="Nishiyama T."/>
            <person name="Hasebe M."/>
            <person name="Maruyama T."/>
            <person name="Minagawa J."/>
            <person name="Obokata J."/>
            <person name="Shigenobu S."/>
        </authorList>
    </citation>
    <scope>NUCLEOTIDE SEQUENCE [LARGE SCALE GENOMIC DNA]</scope>
</reference>
<sequence>MSVPDKVPDNDADTGETQVNLLYCLSPQTNDHSRQNSKSEISRLEATVVSETPLRSSETFCRRFKPHHRRPGLGEGLKA</sequence>
<dbReference type="Proteomes" id="UP000735302">
    <property type="component" value="Unassembled WGS sequence"/>
</dbReference>
<feature type="region of interest" description="Disordered" evidence="1">
    <location>
        <begin position="1"/>
        <end position="20"/>
    </location>
</feature>
<evidence type="ECO:0000313" key="3">
    <source>
        <dbReference type="Proteomes" id="UP000735302"/>
    </source>
</evidence>